<dbReference type="PANTHER" id="PTHR30087:SF1">
    <property type="entry name" value="HYPOTHETICAL CYTOSOLIC PROTEIN"/>
    <property type="match status" value="1"/>
</dbReference>
<dbReference type="RefSeq" id="WP_016475225.1">
    <property type="nucleotide sequence ID" value="NZ_KE150481.1"/>
</dbReference>
<name>S3BEK9_9BURK</name>
<dbReference type="HOGENOM" id="CLU_076318_1_1_4"/>
<dbReference type="EMBL" id="ATCF01000034">
    <property type="protein sequence ID" value="EPD97735.1"/>
    <property type="molecule type" value="Genomic_DNA"/>
</dbReference>
<dbReference type="eggNOG" id="COG1683">
    <property type="taxonomic scope" value="Bacteria"/>
</dbReference>
<evidence type="ECO:0000313" key="2">
    <source>
        <dbReference type="Proteomes" id="UP000014400"/>
    </source>
</evidence>
<accession>S3BEK9</accession>
<comment type="caution">
    <text evidence="1">The sequence shown here is derived from an EMBL/GenBank/DDBJ whole genome shotgun (WGS) entry which is preliminary data.</text>
</comment>
<dbReference type="PATRIC" id="fig|1203554.3.peg.2295"/>
<dbReference type="AlphaFoldDB" id="S3BEK9"/>
<organism evidence="1 2">
    <name type="scientific">Sutterella wadsworthensis HGA0223</name>
    <dbReference type="NCBI Taxonomy" id="1203554"/>
    <lineage>
        <taxon>Bacteria</taxon>
        <taxon>Pseudomonadati</taxon>
        <taxon>Pseudomonadota</taxon>
        <taxon>Betaproteobacteria</taxon>
        <taxon>Burkholderiales</taxon>
        <taxon>Sutterellaceae</taxon>
        <taxon>Sutterella</taxon>
    </lineage>
</organism>
<protein>
    <submittedName>
        <fullName evidence="1">Uncharacterized protein</fullName>
    </submittedName>
</protein>
<sequence>MVAPAVLISRCLLGEHCRYDGRLKPSILEHLAQYQVTAQHVRWVPICPEVDGGLPVPRQPCEICPGSTASDVLSGRSKICSCHGDDASDPYVRGAKLAVIAAQTLGAQFALLKARSPSCSPDCIYDGTFSGRLVPGRGIAAQALADVGIELFSEETVEVLIDRIRSINAAVSV</sequence>
<gene>
    <name evidence="1" type="ORF">HMPREF1476_02213</name>
</gene>
<dbReference type="Proteomes" id="UP000014400">
    <property type="component" value="Unassembled WGS sequence"/>
</dbReference>
<proteinExistence type="predicted"/>
<keyword evidence="2" id="KW-1185">Reference proteome</keyword>
<dbReference type="InterPro" id="IPR007553">
    <property type="entry name" value="2-thiour_desulf"/>
</dbReference>
<dbReference type="STRING" id="1203554.HMPREF1476_02213"/>
<dbReference type="PANTHER" id="PTHR30087">
    <property type="entry name" value="INNER MEMBRANE PROTEIN"/>
    <property type="match status" value="1"/>
</dbReference>
<reference evidence="1 2" key="1">
    <citation type="submission" date="2013-04" db="EMBL/GenBank/DDBJ databases">
        <title>The Genome Sequence of Sutterella wadsworthensis HGA0223.</title>
        <authorList>
            <consortium name="The Broad Institute Genomics Platform"/>
            <person name="Earl A."/>
            <person name="Ward D."/>
            <person name="Feldgarden M."/>
            <person name="Gevers D."/>
            <person name="Schmidt T.M."/>
            <person name="Dover J."/>
            <person name="Dai D."/>
            <person name="Walker B."/>
            <person name="Young S."/>
            <person name="Zeng Q."/>
            <person name="Gargeya S."/>
            <person name="Fitzgerald M."/>
            <person name="Haas B."/>
            <person name="Abouelleil A."/>
            <person name="Allen A.W."/>
            <person name="Alvarado L."/>
            <person name="Arachchi H.M."/>
            <person name="Berlin A.M."/>
            <person name="Chapman S.B."/>
            <person name="Gainer-Dewar J."/>
            <person name="Goldberg J."/>
            <person name="Griggs A."/>
            <person name="Gujja S."/>
            <person name="Hansen M."/>
            <person name="Howarth C."/>
            <person name="Imamovic A."/>
            <person name="Ireland A."/>
            <person name="Larimer J."/>
            <person name="McCowan C."/>
            <person name="Murphy C."/>
            <person name="Pearson M."/>
            <person name="Poon T.W."/>
            <person name="Priest M."/>
            <person name="Roberts A."/>
            <person name="Saif S."/>
            <person name="Shea T."/>
            <person name="Sisk P."/>
            <person name="Sykes S."/>
            <person name="Wortman J."/>
            <person name="Nusbaum C."/>
            <person name="Birren B."/>
        </authorList>
    </citation>
    <scope>NUCLEOTIDE SEQUENCE [LARGE SCALE GENOMIC DNA]</scope>
    <source>
        <strain evidence="1 2">HGA0223</strain>
    </source>
</reference>
<dbReference type="Pfam" id="PF04463">
    <property type="entry name" value="2-thiour_desulf"/>
    <property type="match status" value="1"/>
</dbReference>
<evidence type="ECO:0000313" key="1">
    <source>
        <dbReference type="EMBL" id="EPD97735.1"/>
    </source>
</evidence>